<proteinExistence type="predicted"/>
<evidence type="ECO:0000313" key="7">
    <source>
        <dbReference type="Proteomes" id="UP000729402"/>
    </source>
</evidence>
<dbReference type="Pfam" id="PF02902">
    <property type="entry name" value="Peptidase_C48"/>
    <property type="match status" value="1"/>
</dbReference>
<dbReference type="PANTHER" id="PTHR46915:SF2">
    <property type="entry name" value="UBIQUITIN-LIKE PROTEASE 4"/>
    <property type="match status" value="1"/>
</dbReference>
<name>A0A8J5WN50_ZIZPA</name>
<reference evidence="6" key="1">
    <citation type="journal article" date="2021" name="bioRxiv">
        <title>Whole Genome Assembly and Annotation of Northern Wild Rice, Zizania palustris L., Supports a Whole Genome Duplication in the Zizania Genus.</title>
        <authorList>
            <person name="Haas M."/>
            <person name="Kono T."/>
            <person name="Macchietto M."/>
            <person name="Millas R."/>
            <person name="McGilp L."/>
            <person name="Shao M."/>
            <person name="Duquette J."/>
            <person name="Hirsch C.N."/>
            <person name="Kimball J."/>
        </authorList>
    </citation>
    <scope>NUCLEOTIDE SEQUENCE</scope>
    <source>
        <tissue evidence="6">Fresh leaf tissue</tissue>
    </source>
</reference>
<evidence type="ECO:0000256" key="4">
    <source>
        <dbReference type="SAM" id="MobiDB-lite"/>
    </source>
</evidence>
<reference evidence="6" key="2">
    <citation type="submission" date="2021-02" db="EMBL/GenBank/DDBJ databases">
        <authorList>
            <person name="Kimball J.A."/>
            <person name="Haas M.W."/>
            <person name="Macchietto M."/>
            <person name="Kono T."/>
            <person name="Duquette J."/>
            <person name="Shao M."/>
        </authorList>
    </citation>
    <scope>NUCLEOTIDE SEQUENCE</scope>
    <source>
        <tissue evidence="6">Fresh leaf tissue</tissue>
    </source>
</reference>
<comment type="caution">
    <text evidence="6">The sequence shown here is derived from an EMBL/GenBank/DDBJ whole genome shotgun (WGS) entry which is preliminary data.</text>
</comment>
<keyword evidence="3" id="KW-0788">Thiol protease</keyword>
<evidence type="ECO:0000313" key="6">
    <source>
        <dbReference type="EMBL" id="KAG8094380.1"/>
    </source>
</evidence>
<dbReference type="PANTHER" id="PTHR46915">
    <property type="entry name" value="UBIQUITIN-LIKE PROTEASE 4-RELATED"/>
    <property type="match status" value="1"/>
</dbReference>
<keyword evidence="1" id="KW-0645">Protease</keyword>
<dbReference type="GO" id="GO:0006508">
    <property type="term" value="P:proteolysis"/>
    <property type="evidence" value="ECO:0007669"/>
    <property type="project" value="UniProtKB-KW"/>
</dbReference>
<evidence type="ECO:0000256" key="2">
    <source>
        <dbReference type="ARBA" id="ARBA00022801"/>
    </source>
</evidence>
<evidence type="ECO:0000256" key="1">
    <source>
        <dbReference type="ARBA" id="ARBA00022670"/>
    </source>
</evidence>
<gene>
    <name evidence="6" type="ORF">GUJ93_ZPchr0012g22066</name>
</gene>
<evidence type="ECO:0000256" key="3">
    <source>
        <dbReference type="ARBA" id="ARBA00022807"/>
    </source>
</evidence>
<dbReference type="OrthoDB" id="442460at2759"/>
<accession>A0A8J5WN50</accession>
<evidence type="ECO:0000259" key="5">
    <source>
        <dbReference type="PROSITE" id="PS50600"/>
    </source>
</evidence>
<dbReference type="GO" id="GO:0008234">
    <property type="term" value="F:cysteine-type peptidase activity"/>
    <property type="evidence" value="ECO:0007669"/>
    <property type="project" value="UniProtKB-KW"/>
</dbReference>
<feature type="compositionally biased region" description="Polar residues" evidence="4">
    <location>
        <begin position="229"/>
        <end position="247"/>
    </location>
</feature>
<sequence length="247" mass="28583">MSYFFDWSPAKLGNADTFNLNWNSTKSVFVDRNNVILDITGIIVQLQMACTKSTHWSLVIICMPTKEDKSGPIILHLDSLKFHSSKFILSLVERFLKEEWKYVKETCSLEDYHLHESVWKNLPRSIRKKSIEVPQQENDYDCGLFVLYYMKRFIEEAPERLYQKDISKFGKGWFQPEEASALRKELRALLLQLFDEAKYKKHMTEPATPDHPLEGGSTQPAMLEHPLEVSSSEPATAVPPQQQQSTP</sequence>
<protein>
    <recommendedName>
        <fullName evidence="5">Ubiquitin-like protease family profile domain-containing protein</fullName>
    </recommendedName>
</protein>
<dbReference type="Proteomes" id="UP000729402">
    <property type="component" value="Unassembled WGS sequence"/>
</dbReference>
<feature type="region of interest" description="Disordered" evidence="4">
    <location>
        <begin position="204"/>
        <end position="247"/>
    </location>
</feature>
<dbReference type="InterPro" id="IPR003653">
    <property type="entry name" value="Peptidase_C48_C"/>
</dbReference>
<organism evidence="6 7">
    <name type="scientific">Zizania palustris</name>
    <name type="common">Northern wild rice</name>
    <dbReference type="NCBI Taxonomy" id="103762"/>
    <lineage>
        <taxon>Eukaryota</taxon>
        <taxon>Viridiplantae</taxon>
        <taxon>Streptophyta</taxon>
        <taxon>Embryophyta</taxon>
        <taxon>Tracheophyta</taxon>
        <taxon>Spermatophyta</taxon>
        <taxon>Magnoliopsida</taxon>
        <taxon>Liliopsida</taxon>
        <taxon>Poales</taxon>
        <taxon>Poaceae</taxon>
        <taxon>BOP clade</taxon>
        <taxon>Oryzoideae</taxon>
        <taxon>Oryzeae</taxon>
        <taxon>Zizaniinae</taxon>
        <taxon>Zizania</taxon>
    </lineage>
</organism>
<keyword evidence="2" id="KW-0378">Hydrolase</keyword>
<keyword evidence="7" id="KW-1185">Reference proteome</keyword>
<dbReference type="AlphaFoldDB" id="A0A8J5WN50"/>
<dbReference type="EMBL" id="JAAALK010000080">
    <property type="protein sequence ID" value="KAG8094380.1"/>
    <property type="molecule type" value="Genomic_DNA"/>
</dbReference>
<dbReference type="PROSITE" id="PS50600">
    <property type="entry name" value="ULP_PROTEASE"/>
    <property type="match status" value="1"/>
</dbReference>
<feature type="domain" description="Ubiquitin-like protease family profile" evidence="5">
    <location>
        <begin position="1"/>
        <end position="153"/>
    </location>
</feature>